<name>A0A9D3X3X2_9SAUR</name>
<accession>A0A9D3X3X2</accession>
<comment type="caution">
    <text evidence="2">The sequence shown here is derived from an EMBL/GenBank/DDBJ whole genome shotgun (WGS) entry which is preliminary data.</text>
</comment>
<dbReference type="EMBL" id="JAHDVG010000482">
    <property type="protein sequence ID" value="KAH1173374.1"/>
    <property type="molecule type" value="Genomic_DNA"/>
</dbReference>
<sequence>MTSHELQLLQRGERRWLRRGTVRNEEEVAGGVSPRSRAERAARCGGSVRSRGAPRAEQTQACVEREAAARQSICPQAASFPLELKIFPLAASEEATRRWEAEPQARN</sequence>
<dbReference type="AlphaFoldDB" id="A0A9D3X3X2"/>
<protein>
    <submittedName>
        <fullName evidence="2">Uncharacterized protein</fullName>
    </submittedName>
</protein>
<keyword evidence="3" id="KW-1185">Reference proteome</keyword>
<evidence type="ECO:0000313" key="3">
    <source>
        <dbReference type="Proteomes" id="UP000827986"/>
    </source>
</evidence>
<proteinExistence type="predicted"/>
<organism evidence="2 3">
    <name type="scientific">Mauremys mutica</name>
    <name type="common">yellowpond turtle</name>
    <dbReference type="NCBI Taxonomy" id="74926"/>
    <lineage>
        <taxon>Eukaryota</taxon>
        <taxon>Metazoa</taxon>
        <taxon>Chordata</taxon>
        <taxon>Craniata</taxon>
        <taxon>Vertebrata</taxon>
        <taxon>Euteleostomi</taxon>
        <taxon>Archelosauria</taxon>
        <taxon>Testudinata</taxon>
        <taxon>Testudines</taxon>
        <taxon>Cryptodira</taxon>
        <taxon>Durocryptodira</taxon>
        <taxon>Testudinoidea</taxon>
        <taxon>Geoemydidae</taxon>
        <taxon>Geoemydinae</taxon>
        <taxon>Mauremys</taxon>
    </lineage>
</organism>
<feature type="region of interest" description="Disordered" evidence="1">
    <location>
        <begin position="24"/>
        <end position="56"/>
    </location>
</feature>
<dbReference type="Proteomes" id="UP000827986">
    <property type="component" value="Unassembled WGS sequence"/>
</dbReference>
<evidence type="ECO:0000313" key="2">
    <source>
        <dbReference type="EMBL" id="KAH1173374.1"/>
    </source>
</evidence>
<evidence type="ECO:0000256" key="1">
    <source>
        <dbReference type="SAM" id="MobiDB-lite"/>
    </source>
</evidence>
<gene>
    <name evidence="2" type="ORF">KIL84_017213</name>
</gene>
<reference evidence="2" key="1">
    <citation type="submission" date="2021-09" db="EMBL/GenBank/DDBJ databases">
        <title>The genome of Mauremys mutica provides insights into the evolution of semi-aquatic lifestyle.</title>
        <authorList>
            <person name="Gong S."/>
            <person name="Gao Y."/>
        </authorList>
    </citation>
    <scope>NUCLEOTIDE SEQUENCE</scope>
    <source>
        <strain evidence="2">MM-2020</strain>
        <tissue evidence="2">Muscle</tissue>
    </source>
</reference>